<sequence>MHDSPVTDPLDRQLVAALQIYPRASWVHLAPILVCSASTLSRRWATLVARGVAWSAAAIAPSGTAETGQLAFVEARCAAGQREESITVLTAIPEVIGIDTCAGTHDLVLTISGSSILAIDRLVNDHIAAAPGITRTRTNYASGIMTEGSSYRLRDLSQAQRAAVTALRPAPATPSQIGPTRAQARIAASLAVNARQPAADVARLAGLSISHARRLIGQLDAQPWFRARTDISVFDFGLVAAYLWVECPVEHIDSLARFLQRSPGLRMLVPIISQTNLLLSVWVPGLDQIAEIERRLTHTFHSATITDRWLQTSARKRLGIRLTPEGRAIPHTSRSNSRGHVS</sequence>
<keyword evidence="3" id="KW-1185">Reference proteome</keyword>
<dbReference type="SUPFAM" id="SSF54909">
    <property type="entry name" value="Dimeric alpha+beta barrel"/>
    <property type="match status" value="1"/>
</dbReference>
<dbReference type="EMBL" id="JADNYM010000029">
    <property type="protein sequence ID" value="MBG0741404.1"/>
    <property type="molecule type" value="Genomic_DNA"/>
</dbReference>
<feature type="domain" description="Transcription regulator AsnC/Lrp ligand binding" evidence="1">
    <location>
        <begin position="75"/>
        <end position="139"/>
    </location>
</feature>
<evidence type="ECO:0000259" key="1">
    <source>
        <dbReference type="Pfam" id="PF01037"/>
    </source>
</evidence>
<dbReference type="RefSeq" id="WP_196398337.1">
    <property type="nucleotide sequence ID" value="NZ_JADNYM010000029.1"/>
</dbReference>
<dbReference type="InterPro" id="IPR036388">
    <property type="entry name" value="WH-like_DNA-bd_sf"/>
</dbReference>
<dbReference type="Proteomes" id="UP000655366">
    <property type="component" value="Unassembled WGS sequence"/>
</dbReference>
<protein>
    <submittedName>
        <fullName evidence="2">Lrp/AsnC family transcriptional regulator</fullName>
    </submittedName>
</protein>
<name>A0A931G9R8_9MICC</name>
<dbReference type="InterPro" id="IPR019887">
    <property type="entry name" value="Tscrpt_reg_AsnC/Lrp_C"/>
</dbReference>
<dbReference type="AlphaFoldDB" id="A0A931G9R8"/>
<dbReference type="GO" id="GO:0005829">
    <property type="term" value="C:cytosol"/>
    <property type="evidence" value="ECO:0007669"/>
    <property type="project" value="TreeGrafter"/>
</dbReference>
<dbReference type="Gene3D" id="3.30.70.920">
    <property type="match status" value="1"/>
</dbReference>
<comment type="caution">
    <text evidence="2">The sequence shown here is derived from an EMBL/GenBank/DDBJ whole genome shotgun (WGS) entry which is preliminary data.</text>
</comment>
<evidence type="ECO:0000313" key="3">
    <source>
        <dbReference type="Proteomes" id="UP000655366"/>
    </source>
</evidence>
<gene>
    <name evidence="2" type="ORF">IV500_18740</name>
</gene>
<proteinExistence type="predicted"/>
<accession>A0A931G9R8</accession>
<reference evidence="2 3" key="1">
    <citation type="submission" date="2020-11" db="EMBL/GenBank/DDBJ databases">
        <title>Arthrobacter antarcticus sp. nov., isolated from Antarctic Soil.</title>
        <authorList>
            <person name="Li J."/>
        </authorList>
    </citation>
    <scope>NUCLEOTIDE SEQUENCE [LARGE SCALE GENOMIC DNA]</scope>
    <source>
        <strain evidence="2 3">Z1-20</strain>
    </source>
</reference>
<dbReference type="GO" id="GO:0043565">
    <property type="term" value="F:sequence-specific DNA binding"/>
    <property type="evidence" value="ECO:0007669"/>
    <property type="project" value="TreeGrafter"/>
</dbReference>
<dbReference type="GO" id="GO:0043200">
    <property type="term" value="P:response to amino acid"/>
    <property type="evidence" value="ECO:0007669"/>
    <property type="project" value="TreeGrafter"/>
</dbReference>
<dbReference type="Gene3D" id="1.10.10.10">
    <property type="entry name" value="Winged helix-like DNA-binding domain superfamily/Winged helix DNA-binding domain"/>
    <property type="match status" value="1"/>
</dbReference>
<dbReference type="PANTHER" id="PTHR30154:SF34">
    <property type="entry name" value="TRANSCRIPTIONAL REGULATOR AZLB"/>
    <property type="match status" value="1"/>
</dbReference>
<evidence type="ECO:0000313" key="2">
    <source>
        <dbReference type="EMBL" id="MBG0741404.1"/>
    </source>
</evidence>
<dbReference type="InterPro" id="IPR011008">
    <property type="entry name" value="Dimeric_a/b-barrel"/>
</dbReference>
<dbReference type="PANTHER" id="PTHR30154">
    <property type="entry name" value="LEUCINE-RESPONSIVE REGULATORY PROTEIN"/>
    <property type="match status" value="1"/>
</dbReference>
<organism evidence="2 3">
    <name type="scientific">Arthrobacter terrae</name>
    <dbReference type="NCBI Taxonomy" id="2935737"/>
    <lineage>
        <taxon>Bacteria</taxon>
        <taxon>Bacillati</taxon>
        <taxon>Actinomycetota</taxon>
        <taxon>Actinomycetes</taxon>
        <taxon>Micrococcales</taxon>
        <taxon>Micrococcaceae</taxon>
        <taxon>Arthrobacter</taxon>
    </lineage>
</organism>
<dbReference type="Pfam" id="PF01037">
    <property type="entry name" value="AsnC_trans_reg"/>
    <property type="match status" value="1"/>
</dbReference>